<dbReference type="EMBL" id="PDHS01000513">
    <property type="protein sequence ID" value="MQM32389.1"/>
    <property type="molecule type" value="Genomic_DNA"/>
</dbReference>
<sequence>MITPCSFFTNPAAHSRACVEYRVGARKVGHVRQVVDLACGTHRRHADVYSCGEATNLEVMDFALVGQLATTDDDGLPAGEASVLASGKYSPAGMP</sequence>
<protein>
    <submittedName>
        <fullName evidence="1">Uncharacterized protein</fullName>
    </submittedName>
</protein>
<accession>A0A6A7RYC1</accession>
<name>A0A6A7RYC1_9PROT</name>
<organism evidence="1 2">
    <name type="scientific">Candidatus Accumulibacter phosphatis</name>
    <dbReference type="NCBI Taxonomy" id="327160"/>
    <lineage>
        <taxon>Bacteria</taxon>
        <taxon>Pseudomonadati</taxon>
        <taxon>Pseudomonadota</taxon>
        <taxon>Betaproteobacteria</taxon>
        <taxon>Candidatus Accumulibacter</taxon>
    </lineage>
</organism>
<dbReference type="AlphaFoldDB" id="A0A6A7RYC1"/>
<evidence type="ECO:0000313" key="1">
    <source>
        <dbReference type="EMBL" id="MQM32389.1"/>
    </source>
</evidence>
<proteinExistence type="predicted"/>
<reference evidence="1 2" key="1">
    <citation type="submission" date="2017-09" db="EMBL/GenBank/DDBJ databases">
        <title>Metagenomic Analysis Reveals Denitrifying Candidatus Accumulibacter and Flanking Population as a Source of N2O.</title>
        <authorList>
            <person name="Gao H."/>
            <person name="Mao Y."/>
            <person name="Zhao X."/>
            <person name="Liu W.-T."/>
            <person name="Zhang T."/>
            <person name="Wells G."/>
        </authorList>
    </citation>
    <scope>NUCLEOTIDE SEQUENCE [LARGE SCALE GENOMIC DNA]</scope>
    <source>
        <strain evidence="1">CANDO_2_IC</strain>
    </source>
</reference>
<comment type="caution">
    <text evidence="1">The sequence shown here is derived from an EMBL/GenBank/DDBJ whole genome shotgun (WGS) entry which is preliminary data.</text>
</comment>
<dbReference type="Proteomes" id="UP000342300">
    <property type="component" value="Unassembled WGS sequence"/>
</dbReference>
<evidence type="ECO:0000313" key="2">
    <source>
        <dbReference type="Proteomes" id="UP000342300"/>
    </source>
</evidence>
<gene>
    <name evidence="1" type="ORF">CRU78_18630</name>
</gene>